<reference evidence="2 3" key="1">
    <citation type="journal article" date="2014" name="Appl. Environ. Microbiol.">
        <title>Insights into the Microbial Degradation of Rubber and Gutta-Percha by Analysis of the Complete Genome of Nocardia nova SH22a.</title>
        <authorList>
            <person name="Luo Q."/>
            <person name="Hiessl S."/>
            <person name="Poehlein A."/>
            <person name="Daniel R."/>
            <person name="Steinbuchel A."/>
        </authorList>
    </citation>
    <scope>NUCLEOTIDE SEQUENCE [LARGE SCALE GENOMIC DNA]</scope>
    <source>
        <strain evidence="2">SH22a</strain>
    </source>
</reference>
<accession>W5TBK2</accession>
<dbReference type="Proteomes" id="UP000019150">
    <property type="component" value="Chromosome"/>
</dbReference>
<dbReference type="Pfam" id="PF14594">
    <property type="entry name" value="Sipho_Gp37"/>
    <property type="match status" value="1"/>
</dbReference>
<dbReference type="STRING" id="1415166.NONO_c17920"/>
<dbReference type="PATRIC" id="fig|1415166.3.peg.1815"/>
<name>W5TBK2_9NOCA</name>
<organism evidence="2 3">
    <name type="scientific">Nocardia nova SH22a</name>
    <dbReference type="NCBI Taxonomy" id="1415166"/>
    <lineage>
        <taxon>Bacteria</taxon>
        <taxon>Bacillati</taxon>
        <taxon>Actinomycetota</taxon>
        <taxon>Actinomycetes</taxon>
        <taxon>Mycobacteriales</taxon>
        <taxon>Nocardiaceae</taxon>
        <taxon>Nocardia</taxon>
    </lineage>
</organism>
<proteinExistence type="predicted"/>
<protein>
    <submittedName>
        <fullName evidence="2">Putative phage tail protein</fullName>
    </submittedName>
</protein>
<dbReference type="EMBL" id="CP006850">
    <property type="protein sequence ID" value="AHH16592.1"/>
    <property type="molecule type" value="Genomic_DNA"/>
</dbReference>
<feature type="domain" description="Gp28/Gp37-like" evidence="1">
    <location>
        <begin position="78"/>
        <end position="509"/>
    </location>
</feature>
<dbReference type="eggNOG" id="ENOG5031DPM">
    <property type="taxonomic scope" value="Bacteria"/>
</dbReference>
<gene>
    <name evidence="2" type="ORF">NONO_c17920</name>
</gene>
<dbReference type="AlphaFoldDB" id="W5TBK2"/>
<dbReference type="HOGENOM" id="CLU_032806_0_0_11"/>
<evidence type="ECO:0000259" key="1">
    <source>
        <dbReference type="Pfam" id="PF14594"/>
    </source>
</evidence>
<sequence>MAAWNAAAEARRMDALQRAEDADRADQTSLVCYYDKYLTEVGEEGAYTTLNFNYKVNAAGGLKMQVPRPDFIHFDHFFNNVDGEDATIPITVQTKAFRWDGYVTRAAIVRADDGTETVDIEAIHCWQHVATTALWASPFAPILAQWPRHMVVFCPLASLIAIYMTCNLIRLQAPLWALTNQWIDAPDWAQSGSLLWPIAFVPVWIPTDTTVWRGGSARFPMADEFLGPMWDGTGVALTARFFLPDAGDEQPAPEWFYLDRPTVVLEVDNQEDTVGPTGTLIDGLYTFVEEWLDDTTLVRYPNFDAQSEYEAVYGYSGPTGTFRRLPHVWYREGEYSGIGESELAVHKPTATRVIVGGRSPGWVNAGIDIAMKNLLAWLGLLIGVPGLDSLYQGQLDDVFLAWNYYEDAGRIERSGPFAFREQVITNSAKAFTLDGVMTGRKGLHDSRGYTSKKVSVGDGSPYLIGKDFRANQQIGFEVGEQLFTDRVTEFEFTDDREQNASHWGLTIGDGGDEDDSMVKAWNRMGQMASAIHDLATDVGADLDLIIF</sequence>
<dbReference type="KEGG" id="nno:NONO_c17920"/>
<dbReference type="InterPro" id="IPR029432">
    <property type="entry name" value="Gp28/Gp37-like_dom"/>
</dbReference>
<evidence type="ECO:0000313" key="3">
    <source>
        <dbReference type="Proteomes" id="UP000019150"/>
    </source>
</evidence>
<dbReference type="RefSeq" id="WP_025348096.1">
    <property type="nucleotide sequence ID" value="NZ_CP006850.1"/>
</dbReference>
<evidence type="ECO:0000313" key="2">
    <source>
        <dbReference type="EMBL" id="AHH16592.1"/>
    </source>
</evidence>
<keyword evidence="3" id="KW-1185">Reference proteome</keyword>